<dbReference type="InterPro" id="IPR024524">
    <property type="entry name" value="DUF3800"/>
</dbReference>
<dbReference type="Pfam" id="PF12686">
    <property type="entry name" value="DUF3800"/>
    <property type="match status" value="1"/>
</dbReference>
<evidence type="ECO:0000313" key="2">
    <source>
        <dbReference type="Proteomes" id="UP000031368"/>
    </source>
</evidence>
<keyword evidence="1" id="KW-0614">Plasmid</keyword>
<gene>
    <name evidence="1" type="ORF">RGR602_PB00393</name>
</gene>
<dbReference type="KEGG" id="rga:RGR602_PB00393"/>
<reference evidence="1 2" key="1">
    <citation type="submission" date="2013-11" db="EMBL/GenBank/DDBJ databases">
        <title>Complete genome sequence of Rhizobium gallicum bv. gallicum R602.</title>
        <authorList>
            <person name="Bustos P."/>
            <person name="Santamaria R.I."/>
            <person name="Lozano L."/>
            <person name="Acosta J.L."/>
            <person name="Ormeno-Orrillo E."/>
            <person name="Rogel M.A."/>
            <person name="Romero D."/>
            <person name="Cevallos M.A."/>
            <person name="Martinez-Romero E."/>
            <person name="Gonzalez V."/>
        </authorList>
    </citation>
    <scope>NUCLEOTIDE SEQUENCE [LARGE SCALE GENOMIC DNA]</scope>
    <source>
        <strain evidence="1 2">R602</strain>
        <plasmid evidence="1 2">pRgalR602b</plasmid>
    </source>
</reference>
<sequence>MALASRGPFFVGGYSLSNALVLLDESGDLGWQLNLPYRQGGSSRYFTVGAIVGINDNHRVPGKVVKALKKEFDWTSNNEKKWIGIGSGVRRSFAHRAVKMVKENPRVHLLVAVIDKQKVPKHIQGHFHLFYSWMASSLIGPTVRHLRQVSICPDELNAGLGYDVLIESILRKDLWFHMRSQTEVSRIIRSKPLEDGLAFCDYLAGTFQSHFEDGDSEAYNILKDHVYLHMPWS</sequence>
<evidence type="ECO:0000313" key="1">
    <source>
        <dbReference type="EMBL" id="AJD43924.1"/>
    </source>
</evidence>
<geneLocation type="plasmid" evidence="1 2">
    <name>pRgalR602b</name>
</geneLocation>
<dbReference type="EMBL" id="CP006879">
    <property type="protein sequence ID" value="AJD43924.1"/>
    <property type="molecule type" value="Genomic_DNA"/>
</dbReference>
<name>A0A0B4X7C3_9HYPH</name>
<dbReference type="HOGENOM" id="CLU_108378_0_0_5"/>
<accession>A0A0B4X7C3</accession>
<keyword evidence="2" id="KW-1185">Reference proteome</keyword>
<dbReference type="AlphaFoldDB" id="A0A0B4X7C3"/>
<protein>
    <recommendedName>
        <fullName evidence="3">DUF3800 domain-containing protein</fullName>
    </recommendedName>
</protein>
<evidence type="ECO:0008006" key="3">
    <source>
        <dbReference type="Google" id="ProtNLM"/>
    </source>
</evidence>
<organism evidence="1 2">
    <name type="scientific">Rhizobium gallicum bv. gallicum R602sp</name>
    <dbReference type="NCBI Taxonomy" id="1041138"/>
    <lineage>
        <taxon>Bacteria</taxon>
        <taxon>Pseudomonadati</taxon>
        <taxon>Pseudomonadota</taxon>
        <taxon>Alphaproteobacteria</taxon>
        <taxon>Hyphomicrobiales</taxon>
        <taxon>Rhizobiaceae</taxon>
        <taxon>Rhizobium/Agrobacterium group</taxon>
        <taxon>Rhizobium</taxon>
    </lineage>
</organism>
<dbReference type="Proteomes" id="UP000031368">
    <property type="component" value="Plasmid pRgalR602b"/>
</dbReference>
<proteinExistence type="predicted"/>